<evidence type="ECO:0000313" key="3">
    <source>
        <dbReference type="EMBL" id="ADI38893.1"/>
    </source>
</evidence>
<dbReference type="eggNOG" id="COG0512">
    <property type="taxonomic scope" value="Bacteria"/>
</dbReference>
<evidence type="ECO:0000259" key="2">
    <source>
        <dbReference type="Pfam" id="PF00117"/>
    </source>
</evidence>
<dbReference type="InterPro" id="IPR029062">
    <property type="entry name" value="Class_I_gatase-like"/>
</dbReference>
<dbReference type="InterPro" id="IPR006221">
    <property type="entry name" value="TrpG/PapA_dom"/>
</dbReference>
<proteinExistence type="predicted"/>
<dbReference type="PRINTS" id="PR00099">
    <property type="entry name" value="CPSGATASE"/>
</dbReference>
<keyword evidence="1" id="KW-0315">Glutamine amidotransferase</keyword>
<evidence type="ECO:0000313" key="4">
    <source>
        <dbReference type="Proteomes" id="UP000001505"/>
    </source>
</evidence>
<evidence type="ECO:0000256" key="1">
    <source>
        <dbReference type="ARBA" id="ARBA00022962"/>
    </source>
</evidence>
<dbReference type="Proteomes" id="UP000001505">
    <property type="component" value="Chromosome"/>
</dbReference>
<name>D6YS48_WADCW</name>
<dbReference type="InterPro" id="IPR017926">
    <property type="entry name" value="GATASE"/>
</dbReference>
<dbReference type="PROSITE" id="PS51273">
    <property type="entry name" value="GATASE_TYPE_1"/>
    <property type="match status" value="1"/>
</dbReference>
<dbReference type="KEGG" id="wch:wcw_1544"/>
<organism evidence="3 4">
    <name type="scientific">Waddlia chondrophila (strain ATCC VR-1470 / WSU 86-1044)</name>
    <dbReference type="NCBI Taxonomy" id="716544"/>
    <lineage>
        <taxon>Bacteria</taxon>
        <taxon>Pseudomonadati</taxon>
        <taxon>Chlamydiota</taxon>
        <taxon>Chlamydiia</taxon>
        <taxon>Parachlamydiales</taxon>
        <taxon>Waddliaceae</taxon>
        <taxon>Waddlia</taxon>
    </lineage>
</organism>
<sequence>MLLLIDNFDSFTYNIAHAIGLQGVDVQVRRNNKLTIEECLEIDPDFLLIGPGPGTPKESGISSSLIREYMGKVPIFGICLGMQLIAEMFGGKVVQSSFGPMHGKTSRIYHNNDRAFNNLPQGFKAVRYHSLIVNRSQLPACLEVTAETEEGEIMGLAHKNYPIEGVQFHPESEISDCGSQLFNNFLNKDS</sequence>
<dbReference type="MEROPS" id="C26.959"/>
<dbReference type="FunFam" id="3.40.50.880:FF:000003">
    <property type="entry name" value="Anthranilate synthase component II"/>
    <property type="match status" value="1"/>
</dbReference>
<dbReference type="PRINTS" id="PR00097">
    <property type="entry name" value="ANTSNTHASEII"/>
</dbReference>
<dbReference type="GO" id="GO:0005829">
    <property type="term" value="C:cytosol"/>
    <property type="evidence" value="ECO:0007669"/>
    <property type="project" value="TreeGrafter"/>
</dbReference>
<gene>
    <name evidence="3" type="primary">pabA</name>
    <name evidence="3" type="ordered locus">wcw_1544</name>
</gene>
<dbReference type="PANTHER" id="PTHR43418:SF4">
    <property type="entry name" value="MULTIFUNCTIONAL TRYPTOPHAN BIOSYNTHESIS PROTEIN"/>
    <property type="match status" value="1"/>
</dbReference>
<dbReference type="GO" id="GO:0000162">
    <property type="term" value="P:L-tryptophan biosynthetic process"/>
    <property type="evidence" value="ECO:0007669"/>
    <property type="project" value="TreeGrafter"/>
</dbReference>
<dbReference type="PRINTS" id="PR00096">
    <property type="entry name" value="GATASE"/>
</dbReference>
<dbReference type="Gene3D" id="3.40.50.880">
    <property type="match status" value="1"/>
</dbReference>
<dbReference type="NCBIfam" id="TIGR00566">
    <property type="entry name" value="trpG_papA"/>
    <property type="match status" value="1"/>
</dbReference>
<accession>D6YS48</accession>
<reference evidence="3 4" key="1">
    <citation type="journal article" date="2010" name="PLoS ONE">
        <title>The Waddlia genome: a window into chlamydial biology.</title>
        <authorList>
            <person name="Bertelli C."/>
            <person name="Collyn F."/>
            <person name="Croxatto A."/>
            <person name="Ruckert C."/>
            <person name="Polkinghorne A."/>
            <person name="Kebbi-Beghdadi C."/>
            <person name="Goesmann A."/>
            <person name="Vaughan L."/>
            <person name="Greub G."/>
        </authorList>
    </citation>
    <scope>NUCLEOTIDE SEQUENCE [LARGE SCALE GENOMIC DNA]</scope>
    <source>
        <strain evidence="4">ATCC VR-1470 / WSU 86-1044</strain>
    </source>
</reference>
<protein>
    <submittedName>
        <fullName evidence="3">Putative para-aminobenzoate synthase component II</fullName>
        <ecNumber evidence="3">2.6.1.85</ecNumber>
    </submittedName>
</protein>
<dbReference type="AlphaFoldDB" id="D6YS48"/>
<dbReference type="SUPFAM" id="SSF52317">
    <property type="entry name" value="Class I glutamine amidotransferase-like"/>
    <property type="match status" value="1"/>
</dbReference>
<dbReference type="EC" id="2.6.1.85" evidence="3"/>
<dbReference type="EMBL" id="CP001928">
    <property type="protein sequence ID" value="ADI38893.1"/>
    <property type="molecule type" value="Genomic_DNA"/>
</dbReference>
<dbReference type="HOGENOM" id="CLU_014340_1_3_0"/>
<keyword evidence="3" id="KW-0808">Transferase</keyword>
<dbReference type="Pfam" id="PF00117">
    <property type="entry name" value="GATase"/>
    <property type="match status" value="1"/>
</dbReference>
<keyword evidence="3" id="KW-0032">Aminotransferase</keyword>
<dbReference type="InterPro" id="IPR050472">
    <property type="entry name" value="Anth_synth/Amidotransfase"/>
</dbReference>
<dbReference type="OrthoDB" id="9802219at2"/>
<dbReference type="GO" id="GO:0004049">
    <property type="term" value="F:anthranilate synthase activity"/>
    <property type="evidence" value="ECO:0007669"/>
    <property type="project" value="TreeGrafter"/>
</dbReference>
<feature type="domain" description="Glutamine amidotransferase" evidence="2">
    <location>
        <begin position="3"/>
        <end position="186"/>
    </location>
</feature>
<dbReference type="RefSeq" id="WP_013182601.1">
    <property type="nucleotide sequence ID" value="NC_014225.1"/>
</dbReference>
<dbReference type="GO" id="GO:0046820">
    <property type="term" value="F:4-amino-4-deoxychorismate synthase activity"/>
    <property type="evidence" value="ECO:0007669"/>
    <property type="project" value="UniProtKB-EC"/>
</dbReference>
<dbReference type="STRING" id="716544.wcw_1544"/>
<dbReference type="CDD" id="cd01743">
    <property type="entry name" value="GATase1_Anthranilate_Synthase"/>
    <property type="match status" value="1"/>
</dbReference>
<keyword evidence="4" id="KW-1185">Reference proteome</keyword>
<dbReference type="PANTHER" id="PTHR43418">
    <property type="entry name" value="MULTIFUNCTIONAL TRYPTOPHAN BIOSYNTHESIS PROTEIN-RELATED"/>
    <property type="match status" value="1"/>
</dbReference>